<feature type="compositionally biased region" description="Basic and acidic residues" evidence="1">
    <location>
        <begin position="187"/>
        <end position="200"/>
    </location>
</feature>
<dbReference type="PANTHER" id="PTHR31286">
    <property type="entry name" value="GLYCINE-RICH CELL WALL STRUCTURAL PROTEIN 1.8-LIKE"/>
    <property type="match status" value="1"/>
</dbReference>
<protein>
    <submittedName>
        <fullName evidence="2">Uncharacterized protein</fullName>
    </submittedName>
</protein>
<sequence length="374" mass="42365">MEGEEAVSISSEILHQKIKECEELAIGYVVGHKLSYSMVKEATTKVWKTISEFLNSEDRNLALDHGEMKSIPVWVLIYNVPLHLWKNLALGPIASFVGKPLMMVDCTINKTRLSYARVLVEVSFECQSPSFIPLWIDGKFVMNLPVEYQWKPQKCMVCHSFGHSNNKCYLKKASIGKSHWTSRKRPNLGERIKPLSKEGETGNTGTENREQIKEHSIVDSLTVTEDKEATVPQTKNSGRKKNGPNAYLSPFTLLESEPESGFDDSNDELPDTLNEDSRVGIDVEETGVEKLKLLEDVSHFKPMNREQHIKKVKNFSNLLYEGGKENAVENIFEGLVDRHRSTKSEKEIAKLAWNGVTSNENLGRGKRTPVKKKY</sequence>
<evidence type="ECO:0000256" key="1">
    <source>
        <dbReference type="SAM" id="MobiDB-lite"/>
    </source>
</evidence>
<dbReference type="OMA" id="NEFFFAT"/>
<gene>
    <name evidence="2" type="ORF">C5167_017984</name>
</gene>
<dbReference type="AlphaFoldDB" id="A0A4Y7IKY5"/>
<dbReference type="InterPro" id="IPR040256">
    <property type="entry name" value="At4g02000-like"/>
</dbReference>
<feature type="region of interest" description="Disordered" evidence="1">
    <location>
        <begin position="181"/>
        <end position="249"/>
    </location>
</feature>
<organism evidence="2 3">
    <name type="scientific">Papaver somniferum</name>
    <name type="common">Opium poppy</name>
    <dbReference type="NCBI Taxonomy" id="3469"/>
    <lineage>
        <taxon>Eukaryota</taxon>
        <taxon>Viridiplantae</taxon>
        <taxon>Streptophyta</taxon>
        <taxon>Embryophyta</taxon>
        <taxon>Tracheophyta</taxon>
        <taxon>Spermatophyta</taxon>
        <taxon>Magnoliopsida</taxon>
        <taxon>Ranunculales</taxon>
        <taxon>Papaveraceae</taxon>
        <taxon>Papaveroideae</taxon>
        <taxon>Papaver</taxon>
    </lineage>
</organism>
<evidence type="ECO:0000313" key="2">
    <source>
        <dbReference type="EMBL" id="RZC49553.1"/>
    </source>
</evidence>
<evidence type="ECO:0000313" key="3">
    <source>
        <dbReference type="Proteomes" id="UP000316621"/>
    </source>
</evidence>
<keyword evidence="3" id="KW-1185">Reference proteome</keyword>
<dbReference type="STRING" id="3469.A0A4Y7IKY5"/>
<dbReference type="Gramene" id="RZC49553">
    <property type="protein sequence ID" value="RZC49553"/>
    <property type="gene ID" value="C5167_017984"/>
</dbReference>
<dbReference type="Proteomes" id="UP000316621">
    <property type="component" value="Chromosome 2"/>
</dbReference>
<feature type="compositionally biased region" description="Basic and acidic residues" evidence="1">
    <location>
        <begin position="207"/>
        <end position="217"/>
    </location>
</feature>
<dbReference type="EMBL" id="CM010716">
    <property type="protein sequence ID" value="RZC49553.1"/>
    <property type="molecule type" value="Genomic_DNA"/>
</dbReference>
<accession>A0A4Y7IKY5</accession>
<reference evidence="2 3" key="1">
    <citation type="journal article" date="2018" name="Science">
        <title>The opium poppy genome and morphinan production.</title>
        <authorList>
            <person name="Guo L."/>
            <person name="Winzer T."/>
            <person name="Yang X."/>
            <person name="Li Y."/>
            <person name="Ning Z."/>
            <person name="He Z."/>
            <person name="Teodor R."/>
            <person name="Lu Y."/>
            <person name="Bowser T.A."/>
            <person name="Graham I.A."/>
            <person name="Ye K."/>
        </authorList>
    </citation>
    <scope>NUCLEOTIDE SEQUENCE [LARGE SCALE GENOMIC DNA]</scope>
    <source>
        <strain evidence="3">cv. HN1</strain>
        <tissue evidence="2">Leaves</tissue>
    </source>
</reference>
<name>A0A4Y7IKY5_PAPSO</name>
<proteinExistence type="predicted"/>
<dbReference type="PANTHER" id="PTHR31286:SF165">
    <property type="entry name" value="DUF4283 DOMAIN-CONTAINING PROTEIN"/>
    <property type="match status" value="1"/>
</dbReference>